<evidence type="ECO:0000259" key="2">
    <source>
        <dbReference type="Pfam" id="PF16064"/>
    </source>
</evidence>
<feature type="region of interest" description="Disordered" evidence="1">
    <location>
        <begin position="982"/>
        <end position="1003"/>
    </location>
</feature>
<protein>
    <recommendedName>
        <fullName evidence="2">DUF4806 domain-containing protein</fullName>
    </recommendedName>
</protein>
<organism evidence="3 4">
    <name type="scientific">Folsomia candida</name>
    <name type="common">Springtail</name>
    <dbReference type="NCBI Taxonomy" id="158441"/>
    <lineage>
        <taxon>Eukaryota</taxon>
        <taxon>Metazoa</taxon>
        <taxon>Ecdysozoa</taxon>
        <taxon>Arthropoda</taxon>
        <taxon>Hexapoda</taxon>
        <taxon>Collembola</taxon>
        <taxon>Entomobryomorpha</taxon>
        <taxon>Isotomoidea</taxon>
        <taxon>Isotomidae</taxon>
        <taxon>Proisotominae</taxon>
        <taxon>Folsomia</taxon>
    </lineage>
</organism>
<evidence type="ECO:0000256" key="1">
    <source>
        <dbReference type="SAM" id="MobiDB-lite"/>
    </source>
</evidence>
<evidence type="ECO:0000313" key="3">
    <source>
        <dbReference type="EMBL" id="OXA41069.1"/>
    </source>
</evidence>
<dbReference type="Proteomes" id="UP000198287">
    <property type="component" value="Unassembled WGS sequence"/>
</dbReference>
<accession>A0A226D779</accession>
<proteinExistence type="predicted"/>
<dbReference type="PANTHER" id="PTHR33053:SF24">
    <property type="entry name" value="TRANSPOSASE DOMAIN-CONTAINING PROTEIN"/>
    <property type="match status" value="1"/>
</dbReference>
<evidence type="ECO:0000313" key="4">
    <source>
        <dbReference type="Proteomes" id="UP000198287"/>
    </source>
</evidence>
<dbReference type="PANTHER" id="PTHR33053">
    <property type="entry name" value="PROTEIN, PUTATIVE-RELATED"/>
    <property type="match status" value="1"/>
</dbReference>
<feature type="domain" description="DUF4806" evidence="2">
    <location>
        <begin position="863"/>
        <end position="936"/>
    </location>
</feature>
<dbReference type="InterPro" id="IPR032071">
    <property type="entry name" value="DUF4806"/>
</dbReference>
<gene>
    <name evidence="3" type="ORF">Fcan01_23936</name>
</gene>
<reference evidence="3 4" key="1">
    <citation type="submission" date="2015-12" db="EMBL/GenBank/DDBJ databases">
        <title>The genome of Folsomia candida.</title>
        <authorList>
            <person name="Faddeeva A."/>
            <person name="Derks M.F."/>
            <person name="Anvar Y."/>
            <person name="Smit S."/>
            <person name="Van Straalen N."/>
            <person name="Roelofs D."/>
        </authorList>
    </citation>
    <scope>NUCLEOTIDE SEQUENCE [LARGE SCALE GENOMIC DNA]</scope>
    <source>
        <strain evidence="3 4">VU population</strain>
        <tissue evidence="3">Whole body</tissue>
    </source>
</reference>
<name>A0A226D779_FOLCA</name>
<dbReference type="OrthoDB" id="6779016at2759"/>
<comment type="caution">
    <text evidence="3">The sequence shown here is derived from an EMBL/GenBank/DDBJ whole genome shotgun (WGS) entry which is preliminary data.</text>
</comment>
<keyword evidence="4" id="KW-1185">Reference proteome</keyword>
<dbReference type="AlphaFoldDB" id="A0A226D779"/>
<sequence>MGRRQLFELSRRQKRRIIKNSVEFETSNNKSISFNIKNDNESIPPTFSANLLSAQDLDDSISELVEVNTETLYDGGSTEHPNVIEFEENCQQINIDGIFNSDGINFHTENFENPKNNNLRADLQRWGVNHQVTHSAISDLLKILRKHNCLEDLPLQAKTLLKTPKETIVRSVIPGQYCHLGIENGIKKIFEKSHQPISEVVKVHFNIDGIPLHKSTNKQLWPILGSVKKFPGVFVAGIYEGNSKPSDVNDFLQDFVNEAVHLYNNDILFNHNFIKFEIEAFICDAPARAFATSIKNHTGYYGCGKCIVKGKYVENRVVMLKTDATLRTDDTFRQRTQEKHHNGASDLEKLPINMVECFPYEYMHLICLGVTKKLIKQWTSGKVQVFRLGPKIVEKISKKLVKLGKDLPCEFNRKQRPLSELDRWKATELRTFLLYTGPVALRKYLPEKHYQLFLCLCFSIRILATPNQPEHNISYAESLLHYFVGQFKILYGRVNVSYNIHGLIHLAADVRRLGPLDTFSAFKYENKLGEIKKLIRKSSCTLPQVHRRLLEKDSVDHESSALLNFPSLSNPQSDGTYKVLKFADFALKSEIKNGTFLLKSGEVAVVESFPESVNGNIVVCRKFGGSNIGFTYPCDSSIIAVTEVDPEYLSGPSCVPITEIKQKCVILRETNSKYFVFPLLHWDSCYWPPPPNDVVKLTKKYAEPDLEKWKPCKSAIIGKSFGSYKEARENLKNAQYTSDFEGICNSVKPKKGKLVVLPPPPTIQNNFDQENSTGNQVEVDFRTDNLLSPGTEPEDNVVFVRALFTEDKEVQTVPCDVTQLLRIVKGISLTLAEHGQILRRLLDGASMVGSKAVSRIEMSGELNEFTFPLSIPSDLEKLNNKTNTKEAAKTDLIIILSAVKGTDEGTIVNKMLGKLMTDGLQSQYSLKGMRGKLSFYLLTDIRDAIMKGVKLQLDPKIPDEDKIDTAISDALAKAAGRLYQRDKKSKSVNITKPAEPSSDPPTS</sequence>
<dbReference type="EMBL" id="LNIX01000030">
    <property type="protein sequence ID" value="OXA41069.1"/>
    <property type="molecule type" value="Genomic_DNA"/>
</dbReference>
<dbReference type="Pfam" id="PF16064">
    <property type="entry name" value="DUF4806"/>
    <property type="match status" value="1"/>
</dbReference>
<dbReference type="STRING" id="158441.A0A226D779"/>